<evidence type="ECO:0000313" key="2">
    <source>
        <dbReference type="EMBL" id="PMD30371.1"/>
    </source>
</evidence>
<dbReference type="AlphaFoldDB" id="A0A2J6QVU3"/>
<keyword evidence="1" id="KW-0732">Signal</keyword>
<keyword evidence="3" id="KW-1185">Reference proteome</keyword>
<feature type="signal peptide" evidence="1">
    <location>
        <begin position="1"/>
        <end position="17"/>
    </location>
</feature>
<organism evidence="2 3">
    <name type="scientific">Hyaloscypha variabilis (strain UAMH 11265 / GT02V1 / F)</name>
    <name type="common">Meliniomyces variabilis</name>
    <dbReference type="NCBI Taxonomy" id="1149755"/>
    <lineage>
        <taxon>Eukaryota</taxon>
        <taxon>Fungi</taxon>
        <taxon>Dikarya</taxon>
        <taxon>Ascomycota</taxon>
        <taxon>Pezizomycotina</taxon>
        <taxon>Leotiomycetes</taxon>
        <taxon>Helotiales</taxon>
        <taxon>Hyaloscyphaceae</taxon>
        <taxon>Hyaloscypha</taxon>
        <taxon>Hyaloscypha variabilis</taxon>
    </lineage>
</organism>
<dbReference type="EMBL" id="KZ613967">
    <property type="protein sequence ID" value="PMD30371.1"/>
    <property type="molecule type" value="Genomic_DNA"/>
</dbReference>
<proteinExistence type="predicted"/>
<evidence type="ECO:0000313" key="3">
    <source>
        <dbReference type="Proteomes" id="UP000235786"/>
    </source>
</evidence>
<gene>
    <name evidence="2" type="ORF">L207DRAFT_641638</name>
</gene>
<protein>
    <recommendedName>
        <fullName evidence="4">Ecp2 effector protein domain-containing protein</fullName>
    </recommendedName>
</protein>
<evidence type="ECO:0000256" key="1">
    <source>
        <dbReference type="SAM" id="SignalP"/>
    </source>
</evidence>
<reference evidence="2 3" key="1">
    <citation type="submission" date="2016-04" db="EMBL/GenBank/DDBJ databases">
        <title>A degradative enzymes factory behind the ericoid mycorrhizal symbiosis.</title>
        <authorList>
            <consortium name="DOE Joint Genome Institute"/>
            <person name="Martino E."/>
            <person name="Morin E."/>
            <person name="Grelet G."/>
            <person name="Kuo A."/>
            <person name="Kohler A."/>
            <person name="Daghino S."/>
            <person name="Barry K."/>
            <person name="Choi C."/>
            <person name="Cichocki N."/>
            <person name="Clum A."/>
            <person name="Copeland A."/>
            <person name="Hainaut M."/>
            <person name="Haridas S."/>
            <person name="Labutti K."/>
            <person name="Lindquist E."/>
            <person name="Lipzen A."/>
            <person name="Khouja H.-R."/>
            <person name="Murat C."/>
            <person name="Ohm R."/>
            <person name="Olson A."/>
            <person name="Spatafora J."/>
            <person name="Veneault-Fourrey C."/>
            <person name="Henrissat B."/>
            <person name="Grigoriev I."/>
            <person name="Martin F."/>
            <person name="Perotto S."/>
        </authorList>
    </citation>
    <scope>NUCLEOTIDE SEQUENCE [LARGE SCALE GENOMIC DNA]</scope>
    <source>
        <strain evidence="2 3">F</strain>
    </source>
</reference>
<dbReference type="Proteomes" id="UP000235786">
    <property type="component" value="Unassembled WGS sequence"/>
</dbReference>
<feature type="chain" id="PRO_5014324556" description="Ecp2 effector protein domain-containing protein" evidence="1">
    <location>
        <begin position="18"/>
        <end position="145"/>
    </location>
</feature>
<name>A0A2J6QVU3_HYAVF</name>
<accession>A0A2J6QVU3</accession>
<sequence>MRLFALILPLLLATVLGSPAPEADKKVKDDTNDITFYVKKDWKDAHYTWSIGENGIGTRINSGDCIRFSDHLKSKVASVSLASKSNIEFCGVFADTNCATFHKLVECFDASKPALKTARSYQIGDSEVKNVIVAFKCFLKKSNNN</sequence>
<evidence type="ECO:0008006" key="4">
    <source>
        <dbReference type="Google" id="ProtNLM"/>
    </source>
</evidence>